<reference evidence="8" key="2">
    <citation type="submission" date="2023-06" db="EMBL/GenBank/DDBJ databases">
        <authorList>
            <consortium name="Lawrence Berkeley National Laboratory"/>
            <person name="Mondo S.J."/>
            <person name="Hensen N."/>
            <person name="Bonometti L."/>
            <person name="Westerberg I."/>
            <person name="Brannstrom I.O."/>
            <person name="Guillou S."/>
            <person name="Cros-Aarteil S."/>
            <person name="Calhoun S."/>
            <person name="Haridas S."/>
            <person name="Kuo A."/>
            <person name="Pangilinan J."/>
            <person name="Riley R."/>
            <person name="Labutti K."/>
            <person name="Andreopoulos B."/>
            <person name="Lipzen A."/>
            <person name="Chen C."/>
            <person name="Yanf M."/>
            <person name="Daum C."/>
            <person name="Ng V."/>
            <person name="Clum A."/>
            <person name="Steindorff A."/>
            <person name="Ohm R."/>
            <person name="Martin F."/>
            <person name="Silar P."/>
            <person name="Natvig D."/>
            <person name="Lalanne C."/>
            <person name="Gautier V."/>
            <person name="Ament-Velasquez S.L."/>
            <person name="Kruys A."/>
            <person name="Hutchinson M.I."/>
            <person name="Powell A.J."/>
            <person name="Barry K."/>
            <person name="Miller A.N."/>
            <person name="Grigoriev I.V."/>
            <person name="Debuchy R."/>
            <person name="Gladieux P."/>
            <person name="Thoren M.H."/>
            <person name="Johannesson H."/>
        </authorList>
    </citation>
    <scope>NUCLEOTIDE SEQUENCE</scope>
    <source>
        <strain evidence="8">CBS 333.67</strain>
    </source>
</reference>
<dbReference type="Gene3D" id="1.20.1250.20">
    <property type="entry name" value="MFS general substrate transporter like domains"/>
    <property type="match status" value="1"/>
</dbReference>
<keyword evidence="5 6" id="KW-0472">Membrane</keyword>
<dbReference type="InterPro" id="IPR020846">
    <property type="entry name" value="MFS_dom"/>
</dbReference>
<proteinExistence type="predicted"/>
<dbReference type="GeneID" id="87889536"/>
<dbReference type="EMBL" id="JAUDZG010000003">
    <property type="protein sequence ID" value="KAK3307154.1"/>
    <property type="molecule type" value="Genomic_DNA"/>
</dbReference>
<dbReference type="PANTHER" id="PTHR23502">
    <property type="entry name" value="MAJOR FACILITATOR SUPERFAMILY"/>
    <property type="match status" value="1"/>
</dbReference>
<feature type="transmembrane region" description="Helical" evidence="6">
    <location>
        <begin position="220"/>
        <end position="242"/>
    </location>
</feature>
<dbReference type="FunFam" id="1.20.1250.20:FF:000172">
    <property type="entry name" value="MFS multidrug resistance transporter"/>
    <property type="match status" value="1"/>
</dbReference>
<organism evidence="8 9">
    <name type="scientific">Chaetomium strumarium</name>
    <dbReference type="NCBI Taxonomy" id="1170767"/>
    <lineage>
        <taxon>Eukaryota</taxon>
        <taxon>Fungi</taxon>
        <taxon>Dikarya</taxon>
        <taxon>Ascomycota</taxon>
        <taxon>Pezizomycotina</taxon>
        <taxon>Sordariomycetes</taxon>
        <taxon>Sordariomycetidae</taxon>
        <taxon>Sordariales</taxon>
        <taxon>Chaetomiaceae</taxon>
        <taxon>Chaetomium</taxon>
    </lineage>
</organism>
<keyword evidence="9" id="KW-1185">Reference proteome</keyword>
<comment type="subcellular location">
    <subcellularLocation>
        <location evidence="1">Membrane</location>
        <topology evidence="1">Multi-pass membrane protein</topology>
    </subcellularLocation>
</comment>
<feature type="transmembrane region" description="Helical" evidence="6">
    <location>
        <begin position="315"/>
        <end position="338"/>
    </location>
</feature>
<dbReference type="Pfam" id="PF07690">
    <property type="entry name" value="MFS_1"/>
    <property type="match status" value="1"/>
</dbReference>
<dbReference type="AlphaFoldDB" id="A0AAJ0GW39"/>
<feature type="domain" description="Major facilitator superfamily (MFS) profile" evidence="7">
    <location>
        <begin position="92"/>
        <end position="515"/>
    </location>
</feature>
<evidence type="ECO:0000259" key="7">
    <source>
        <dbReference type="PROSITE" id="PS50850"/>
    </source>
</evidence>
<evidence type="ECO:0000313" key="9">
    <source>
        <dbReference type="Proteomes" id="UP001273166"/>
    </source>
</evidence>
<dbReference type="GO" id="GO:0015203">
    <property type="term" value="F:polyamine transmembrane transporter activity"/>
    <property type="evidence" value="ECO:0007669"/>
    <property type="project" value="TreeGrafter"/>
</dbReference>
<evidence type="ECO:0000256" key="5">
    <source>
        <dbReference type="ARBA" id="ARBA00023136"/>
    </source>
</evidence>
<dbReference type="InterPro" id="IPR036259">
    <property type="entry name" value="MFS_trans_sf"/>
</dbReference>
<gene>
    <name evidence="8" type="ORF">B0T15DRAFT_566738</name>
</gene>
<dbReference type="GO" id="GO:0005886">
    <property type="term" value="C:plasma membrane"/>
    <property type="evidence" value="ECO:0007669"/>
    <property type="project" value="TreeGrafter"/>
</dbReference>
<keyword evidence="2" id="KW-0813">Transport</keyword>
<keyword evidence="4 6" id="KW-1133">Transmembrane helix</keyword>
<feature type="transmembrane region" description="Helical" evidence="6">
    <location>
        <begin position="91"/>
        <end position="115"/>
    </location>
</feature>
<dbReference type="PROSITE" id="PS50850">
    <property type="entry name" value="MFS"/>
    <property type="match status" value="1"/>
</dbReference>
<evidence type="ECO:0000256" key="2">
    <source>
        <dbReference type="ARBA" id="ARBA00022448"/>
    </source>
</evidence>
<reference evidence="8" key="1">
    <citation type="journal article" date="2023" name="Mol. Phylogenet. Evol.">
        <title>Genome-scale phylogeny and comparative genomics of the fungal order Sordariales.</title>
        <authorList>
            <person name="Hensen N."/>
            <person name="Bonometti L."/>
            <person name="Westerberg I."/>
            <person name="Brannstrom I.O."/>
            <person name="Guillou S."/>
            <person name="Cros-Aarteil S."/>
            <person name="Calhoun S."/>
            <person name="Haridas S."/>
            <person name="Kuo A."/>
            <person name="Mondo S."/>
            <person name="Pangilinan J."/>
            <person name="Riley R."/>
            <person name="LaButti K."/>
            <person name="Andreopoulos B."/>
            <person name="Lipzen A."/>
            <person name="Chen C."/>
            <person name="Yan M."/>
            <person name="Daum C."/>
            <person name="Ng V."/>
            <person name="Clum A."/>
            <person name="Steindorff A."/>
            <person name="Ohm R.A."/>
            <person name="Martin F."/>
            <person name="Silar P."/>
            <person name="Natvig D.O."/>
            <person name="Lalanne C."/>
            <person name="Gautier V."/>
            <person name="Ament-Velasquez S.L."/>
            <person name="Kruys A."/>
            <person name="Hutchinson M.I."/>
            <person name="Powell A.J."/>
            <person name="Barry K."/>
            <person name="Miller A.N."/>
            <person name="Grigoriev I.V."/>
            <person name="Debuchy R."/>
            <person name="Gladieux P."/>
            <person name="Hiltunen Thoren M."/>
            <person name="Johannesson H."/>
        </authorList>
    </citation>
    <scope>NUCLEOTIDE SEQUENCE</scope>
    <source>
        <strain evidence="8">CBS 333.67</strain>
    </source>
</reference>
<evidence type="ECO:0000256" key="6">
    <source>
        <dbReference type="SAM" id="Phobius"/>
    </source>
</evidence>
<accession>A0AAJ0GW39</accession>
<dbReference type="SUPFAM" id="SSF103473">
    <property type="entry name" value="MFS general substrate transporter"/>
    <property type="match status" value="1"/>
</dbReference>
<evidence type="ECO:0000313" key="8">
    <source>
        <dbReference type="EMBL" id="KAK3307154.1"/>
    </source>
</evidence>
<feature type="transmembrane region" description="Helical" evidence="6">
    <location>
        <begin position="188"/>
        <end position="208"/>
    </location>
</feature>
<evidence type="ECO:0000256" key="3">
    <source>
        <dbReference type="ARBA" id="ARBA00022692"/>
    </source>
</evidence>
<dbReference type="GO" id="GO:0010509">
    <property type="term" value="P:intracellular polyamine homeostasis"/>
    <property type="evidence" value="ECO:0007669"/>
    <property type="project" value="TreeGrafter"/>
</dbReference>
<dbReference type="Proteomes" id="UP001273166">
    <property type="component" value="Unassembled WGS sequence"/>
</dbReference>
<protein>
    <submittedName>
        <fullName evidence="8">MFS multidrug resistance transporter</fullName>
    </submittedName>
</protein>
<sequence length="533" mass="57150">MHRHTDLFQKSLITSLLSDTESAAMGLATEPGMVAASPAAGSGQVLVASKPDAEHSNFVTSSRAKDYLRLGIPAIARTSNPRDYPRSLKHVVTSMVAACGLATPLGSNIFLPVIAPAARDFDTTPTVMNLSISFYCLAVAITPMWWAVLSEHQGSRRTYVLTFFFFIVFNVASALSVSPAMFISMRLLAGAASAPVQALGAATVAHLWELEERGRAMGIFLLGSMCGNVFGPILGGALGQRWGWRSTQWFMVIYGAVVWFAILFFVPETSNVTMRSEKTEAPRTGKVTVGRRVRAVLSALAKPAGLLKLLRFPPVLITVFYTGVAFAAYYVVMIVIQATFSAPPYSYSPLIVGLLYMPNALGNVLAATLGGRWTDRIMRRKAAAAGRPRPRPQDALGLNAWLAALVYPAAVLVAGWTSWAHPRVPAVPLIANFFFAMGNMMMQNITTVTLTEFVPGRAAAGVALANLVRNTLGAAASVAAQPLLDAIGVGWLSTIVALLCGASAACIWLLQRNAVRWADEMKEKMAPQPPPPR</sequence>
<comment type="caution">
    <text evidence="8">The sequence shown here is derived from an EMBL/GenBank/DDBJ whole genome shotgun (WGS) entry which is preliminary data.</text>
</comment>
<keyword evidence="3 6" id="KW-0812">Transmembrane</keyword>
<feature type="transmembrane region" description="Helical" evidence="6">
    <location>
        <begin position="160"/>
        <end position="182"/>
    </location>
</feature>
<evidence type="ECO:0000256" key="1">
    <source>
        <dbReference type="ARBA" id="ARBA00004141"/>
    </source>
</evidence>
<name>A0AAJ0GW39_9PEZI</name>
<feature type="transmembrane region" description="Helical" evidence="6">
    <location>
        <begin position="127"/>
        <end position="148"/>
    </location>
</feature>
<feature type="transmembrane region" description="Helical" evidence="6">
    <location>
        <begin position="486"/>
        <end position="510"/>
    </location>
</feature>
<feature type="transmembrane region" description="Helical" evidence="6">
    <location>
        <begin position="248"/>
        <end position="266"/>
    </location>
</feature>
<feature type="transmembrane region" description="Helical" evidence="6">
    <location>
        <begin position="395"/>
        <end position="419"/>
    </location>
</feature>
<feature type="transmembrane region" description="Helical" evidence="6">
    <location>
        <begin position="350"/>
        <end position="374"/>
    </location>
</feature>
<dbReference type="PANTHER" id="PTHR23502:SF5">
    <property type="entry name" value="QUINIDINE RESISTANCE PROTEIN 3"/>
    <property type="match status" value="1"/>
</dbReference>
<dbReference type="InterPro" id="IPR011701">
    <property type="entry name" value="MFS"/>
</dbReference>
<evidence type="ECO:0000256" key="4">
    <source>
        <dbReference type="ARBA" id="ARBA00022989"/>
    </source>
</evidence>
<dbReference type="RefSeq" id="XP_062722934.1">
    <property type="nucleotide sequence ID" value="XM_062870707.1"/>
</dbReference>